<dbReference type="InterPro" id="IPR013078">
    <property type="entry name" value="His_Pase_superF_clade-1"/>
</dbReference>
<dbReference type="EMBL" id="BAUV01000024">
    <property type="protein sequence ID" value="GAE35875.1"/>
    <property type="molecule type" value="Genomic_DNA"/>
</dbReference>
<sequence length="211" mass="24483">MGNPLVLTLIRHGLTQYNDEKRYLGWLDLPLSEKGKKQLEKSRFASSKTKPALLITSDLKRTIETANILFPTQPCISLSKLREFHFGEWEGKTYELLKEEPLYQKWLMDYQTISPPKGETFQDFSERTNEAFIEVLNLAEKNNVTDITVVCHGGVIRQWLTEFAPRKQSFNEWLVPIHSRFQLEGNIDDLRRGLTFTSLLEEPIMAKIDGH</sequence>
<dbReference type="SUPFAM" id="SSF53254">
    <property type="entry name" value="Phosphoglycerate mutase-like"/>
    <property type="match status" value="1"/>
</dbReference>
<name>W4QUN0_HALA3</name>
<dbReference type="GO" id="GO:0005737">
    <property type="term" value="C:cytoplasm"/>
    <property type="evidence" value="ECO:0007669"/>
    <property type="project" value="TreeGrafter"/>
</dbReference>
<organism evidence="3 4">
    <name type="scientific">Halalkalibacter akibai (strain ATCC 43226 / DSM 21942 / CIP 109018 / JCM 9157 / 1139)</name>
    <name type="common">Bacillus akibai</name>
    <dbReference type="NCBI Taxonomy" id="1236973"/>
    <lineage>
        <taxon>Bacteria</taxon>
        <taxon>Bacillati</taxon>
        <taxon>Bacillota</taxon>
        <taxon>Bacilli</taxon>
        <taxon>Bacillales</taxon>
        <taxon>Bacillaceae</taxon>
        <taxon>Halalkalibacter</taxon>
    </lineage>
</organism>
<feature type="active site" description="Proton donor/acceptor" evidence="1">
    <location>
        <position position="83"/>
    </location>
</feature>
<evidence type="ECO:0000256" key="2">
    <source>
        <dbReference type="PIRSR" id="PIRSR613078-2"/>
    </source>
</evidence>
<dbReference type="PANTHER" id="PTHR48100:SF59">
    <property type="entry name" value="ADENOSYLCOBALAMIN_ALPHA-RIBAZOLE PHOSPHATASE"/>
    <property type="match status" value="1"/>
</dbReference>
<proteinExistence type="predicted"/>
<dbReference type="InterPro" id="IPR050275">
    <property type="entry name" value="PGM_Phosphatase"/>
</dbReference>
<feature type="binding site" evidence="2">
    <location>
        <begin position="11"/>
        <end position="18"/>
    </location>
    <ligand>
        <name>substrate</name>
    </ligand>
</feature>
<dbReference type="InterPro" id="IPR029033">
    <property type="entry name" value="His_PPase_superfam"/>
</dbReference>
<feature type="active site" description="Tele-phosphohistidine intermediate" evidence="1">
    <location>
        <position position="12"/>
    </location>
</feature>
<gene>
    <name evidence="3" type="ORF">JCM9157_3012</name>
</gene>
<reference evidence="3 4" key="1">
    <citation type="journal article" date="2014" name="Genome Announc.">
        <title>Draft Genome Sequences of Three Alkaliphilic Bacillus Strains, Bacillus wakoensis JCM 9140T, Bacillus akibai JCM 9157T, and Bacillus hemicellulosilyticus JCM 9152T.</title>
        <authorList>
            <person name="Yuki M."/>
            <person name="Oshima K."/>
            <person name="Suda W."/>
            <person name="Oshida Y."/>
            <person name="Kitamura K."/>
            <person name="Iida T."/>
            <person name="Hattori M."/>
            <person name="Ohkuma M."/>
        </authorList>
    </citation>
    <scope>NUCLEOTIDE SEQUENCE [LARGE SCALE GENOMIC DNA]</scope>
    <source>
        <strain evidence="3 4">JCM 9157</strain>
    </source>
</reference>
<dbReference type="Pfam" id="PF00300">
    <property type="entry name" value="His_Phos_1"/>
    <property type="match status" value="1"/>
</dbReference>
<evidence type="ECO:0008006" key="5">
    <source>
        <dbReference type="Google" id="ProtNLM"/>
    </source>
</evidence>
<dbReference type="STRING" id="1236973.JCM9157_3012"/>
<dbReference type="SMART" id="SM00855">
    <property type="entry name" value="PGAM"/>
    <property type="match status" value="1"/>
</dbReference>
<keyword evidence="4" id="KW-1185">Reference proteome</keyword>
<dbReference type="PIRSF" id="PIRSF000709">
    <property type="entry name" value="6PFK_2-Ptase"/>
    <property type="match status" value="1"/>
</dbReference>
<evidence type="ECO:0000256" key="1">
    <source>
        <dbReference type="PIRSR" id="PIRSR613078-1"/>
    </source>
</evidence>
<evidence type="ECO:0000313" key="3">
    <source>
        <dbReference type="EMBL" id="GAE35875.1"/>
    </source>
</evidence>
<feature type="binding site" evidence="2">
    <location>
        <position position="61"/>
    </location>
    <ligand>
        <name>substrate</name>
    </ligand>
</feature>
<protein>
    <recommendedName>
        <fullName evidence="5">Alpha-ribazole phosphatase</fullName>
    </recommendedName>
</protein>
<dbReference type="CDD" id="cd07067">
    <property type="entry name" value="HP_PGM_like"/>
    <property type="match status" value="1"/>
</dbReference>
<dbReference type="AlphaFoldDB" id="W4QUN0"/>
<evidence type="ECO:0000313" key="4">
    <source>
        <dbReference type="Proteomes" id="UP000018896"/>
    </source>
</evidence>
<dbReference type="GO" id="GO:0016791">
    <property type="term" value="F:phosphatase activity"/>
    <property type="evidence" value="ECO:0007669"/>
    <property type="project" value="TreeGrafter"/>
</dbReference>
<dbReference type="PANTHER" id="PTHR48100">
    <property type="entry name" value="BROAD-SPECIFICITY PHOSPHATASE YOR283W-RELATED"/>
    <property type="match status" value="1"/>
</dbReference>
<dbReference type="Proteomes" id="UP000018896">
    <property type="component" value="Unassembled WGS sequence"/>
</dbReference>
<dbReference type="RefSeq" id="WP_081734187.1">
    <property type="nucleotide sequence ID" value="NZ_BAUV01000024.1"/>
</dbReference>
<dbReference type="eggNOG" id="COG0406">
    <property type="taxonomic scope" value="Bacteria"/>
</dbReference>
<dbReference type="Gene3D" id="3.40.50.1240">
    <property type="entry name" value="Phosphoglycerate mutase-like"/>
    <property type="match status" value="1"/>
</dbReference>
<accession>W4QUN0</accession>
<comment type="caution">
    <text evidence="3">The sequence shown here is derived from an EMBL/GenBank/DDBJ whole genome shotgun (WGS) entry which is preliminary data.</text>
</comment>
<dbReference type="OrthoDB" id="9783269at2"/>